<dbReference type="EMBL" id="MNPJ01000027">
    <property type="protein sequence ID" value="OQS53625.1"/>
    <property type="molecule type" value="Genomic_DNA"/>
</dbReference>
<evidence type="ECO:0000256" key="1">
    <source>
        <dbReference type="SAM" id="SignalP"/>
    </source>
</evidence>
<keyword evidence="3" id="KW-1185">Reference proteome</keyword>
<reference evidence="2 3" key="1">
    <citation type="journal article" date="2017" name="Environ. Microbiol.">
        <title>Decay of the glycolytic pathway and adaptation to intranuclear parasitism within Enterocytozoonidae microsporidia.</title>
        <authorList>
            <person name="Wiredu Boakye D."/>
            <person name="Jaroenlak P."/>
            <person name="Prachumwat A."/>
            <person name="Williams T.A."/>
            <person name="Bateman K.S."/>
            <person name="Itsathitphaisarn O."/>
            <person name="Sritunyalucksana K."/>
            <person name="Paszkiewicz K.H."/>
            <person name="Moore K.A."/>
            <person name="Stentiford G.D."/>
            <person name="Williams B.A."/>
        </authorList>
    </citation>
    <scope>NUCLEOTIDE SEQUENCE [LARGE SCALE GENOMIC DNA]</scope>
    <source>
        <strain evidence="2 3">TH1</strain>
    </source>
</reference>
<gene>
    <name evidence="2" type="ORF">EHP00_1676</name>
</gene>
<name>A0A1W0E308_9MICR</name>
<feature type="signal peptide" evidence="1">
    <location>
        <begin position="1"/>
        <end position="15"/>
    </location>
</feature>
<proteinExistence type="predicted"/>
<dbReference type="Proteomes" id="UP000192758">
    <property type="component" value="Unassembled WGS sequence"/>
</dbReference>
<organism evidence="2 3">
    <name type="scientific">Ecytonucleospora hepatopenaei</name>
    <dbReference type="NCBI Taxonomy" id="646526"/>
    <lineage>
        <taxon>Eukaryota</taxon>
        <taxon>Fungi</taxon>
        <taxon>Fungi incertae sedis</taxon>
        <taxon>Microsporidia</taxon>
        <taxon>Enterocytozoonidae</taxon>
        <taxon>Ecytonucleospora</taxon>
    </lineage>
</organism>
<evidence type="ECO:0000313" key="2">
    <source>
        <dbReference type="EMBL" id="OQS53625.1"/>
    </source>
</evidence>
<protein>
    <submittedName>
        <fullName evidence="2">Uncharacterized protein</fullName>
    </submittedName>
</protein>
<dbReference type="AlphaFoldDB" id="A0A1W0E308"/>
<dbReference type="VEuPathDB" id="MicrosporidiaDB:EHP00_1676"/>
<keyword evidence="1" id="KW-0732">Signal</keyword>
<accession>A0A1W0E308</accession>
<evidence type="ECO:0000313" key="3">
    <source>
        <dbReference type="Proteomes" id="UP000192758"/>
    </source>
</evidence>
<feature type="chain" id="PRO_5013297575" evidence="1">
    <location>
        <begin position="16"/>
        <end position="239"/>
    </location>
</feature>
<comment type="caution">
    <text evidence="2">The sequence shown here is derived from an EMBL/GenBank/DDBJ whole genome shotgun (WGS) entry which is preliminary data.</text>
</comment>
<sequence length="239" mass="28332">MIILNLLNITTILSAQYNSNQSLTKLDLTTTFNEFDPFKYGVVLDCVDKTLEKLNLKITSLEIYKKLMDLTYQLYVIRKETSKIEEEHKLKSFDTANNLKILEKIYILQLQRGRALKDILSKTLMQMFVSNKKLSYKNKIKSSHSSNYIGSFYRLYKKHKKEYKVAKSNYIYTCLLLKHYKKLNMDAEVTKHNIHSLLKRFVERTKKIEIYSEIFEYGYFCKMLEGLVVKIEQIINTNL</sequence>